<evidence type="ECO:0000313" key="4">
    <source>
        <dbReference type="Proteomes" id="UP000077266"/>
    </source>
</evidence>
<gene>
    <name evidence="3" type="ORF">EXIGLDRAFT_699390</name>
</gene>
<evidence type="ECO:0000313" key="3">
    <source>
        <dbReference type="EMBL" id="KZV85553.1"/>
    </source>
</evidence>
<organism evidence="3 4">
    <name type="scientific">Exidia glandulosa HHB12029</name>
    <dbReference type="NCBI Taxonomy" id="1314781"/>
    <lineage>
        <taxon>Eukaryota</taxon>
        <taxon>Fungi</taxon>
        <taxon>Dikarya</taxon>
        <taxon>Basidiomycota</taxon>
        <taxon>Agaricomycotina</taxon>
        <taxon>Agaricomycetes</taxon>
        <taxon>Auriculariales</taxon>
        <taxon>Exidiaceae</taxon>
        <taxon>Exidia</taxon>
    </lineage>
</organism>
<dbReference type="InParanoid" id="A0A165DWX4"/>
<feature type="domain" description="Ubiquitin 3 binding protein But2 C-terminal" evidence="2">
    <location>
        <begin position="140"/>
        <end position="259"/>
    </location>
</feature>
<dbReference type="Pfam" id="PF09792">
    <property type="entry name" value="But2"/>
    <property type="match status" value="1"/>
</dbReference>
<proteinExistence type="predicted"/>
<feature type="region of interest" description="Disordered" evidence="1">
    <location>
        <begin position="1"/>
        <end position="31"/>
    </location>
</feature>
<evidence type="ECO:0000259" key="2">
    <source>
        <dbReference type="Pfam" id="PF09792"/>
    </source>
</evidence>
<dbReference type="AlphaFoldDB" id="A0A165DWX4"/>
<dbReference type="EMBL" id="KV426184">
    <property type="protein sequence ID" value="KZV85553.1"/>
    <property type="molecule type" value="Genomic_DNA"/>
</dbReference>
<feature type="compositionally biased region" description="Basic and acidic residues" evidence="1">
    <location>
        <begin position="1"/>
        <end position="15"/>
    </location>
</feature>
<dbReference type="Proteomes" id="UP000077266">
    <property type="component" value="Unassembled WGS sequence"/>
</dbReference>
<dbReference type="OrthoDB" id="3350619at2759"/>
<accession>A0A165DWX4</accession>
<keyword evidence="4" id="KW-1185">Reference proteome</keyword>
<protein>
    <recommendedName>
        <fullName evidence="2">Ubiquitin 3 binding protein But2 C-terminal domain-containing protein</fullName>
    </recommendedName>
</protein>
<reference evidence="3 4" key="1">
    <citation type="journal article" date="2016" name="Mol. Biol. Evol.">
        <title>Comparative Genomics of Early-Diverging Mushroom-Forming Fungi Provides Insights into the Origins of Lignocellulose Decay Capabilities.</title>
        <authorList>
            <person name="Nagy L.G."/>
            <person name="Riley R."/>
            <person name="Tritt A."/>
            <person name="Adam C."/>
            <person name="Daum C."/>
            <person name="Floudas D."/>
            <person name="Sun H."/>
            <person name="Yadav J.S."/>
            <person name="Pangilinan J."/>
            <person name="Larsson K.H."/>
            <person name="Matsuura K."/>
            <person name="Barry K."/>
            <person name="Labutti K."/>
            <person name="Kuo R."/>
            <person name="Ohm R.A."/>
            <person name="Bhattacharya S.S."/>
            <person name="Shirouzu T."/>
            <person name="Yoshinaga Y."/>
            <person name="Martin F.M."/>
            <person name="Grigoriev I.V."/>
            <person name="Hibbett D.S."/>
        </authorList>
    </citation>
    <scope>NUCLEOTIDE SEQUENCE [LARGE SCALE GENOMIC DNA]</scope>
    <source>
        <strain evidence="3 4">HHB12029</strain>
    </source>
</reference>
<name>A0A165DWX4_EXIGL</name>
<sequence length="279" mass="31405">MKAEYEPMLQEHDDSSSAGSSEDTSPRSTHKHEPLHPLALWTYIACLSLCVLNIGLLLRGGLKTEAVVDPETLERPSTYIDLDTVKWNASRLAALPPVTNFPMVLAPVSRTDTAKVWPVDPKAWLSDKGTISPDSREVLLSQDTSMIMQFRVLDHKMERCSLVAAIPTEAEIRGRHRDNNVDLDGDTLVHVYRLDAARKLDARTLSYATKPKRLDHVGHFTVKLGAMNGTAEFDCKERTLQTFEVTCPGKRCHINFWQNRDSPVMAFYLRQTHSLPDPE</sequence>
<evidence type="ECO:0000256" key="1">
    <source>
        <dbReference type="SAM" id="MobiDB-lite"/>
    </source>
</evidence>
<dbReference type="InterPro" id="IPR018620">
    <property type="entry name" value="Ubiquitin3-bd_protein_But2_C"/>
</dbReference>